<protein>
    <recommendedName>
        <fullName evidence="6">Flagellar biosynthesis protein FlgT</fullName>
    </recommendedName>
</protein>
<evidence type="ECO:0000259" key="2">
    <source>
        <dbReference type="Pfam" id="PF16539"/>
    </source>
</evidence>
<gene>
    <name evidence="4" type="ORF">C7I36_06970</name>
</gene>
<dbReference type="OrthoDB" id="8778507at2"/>
<dbReference type="InterPro" id="IPR032370">
    <property type="entry name" value="FlgT_N"/>
</dbReference>
<feature type="domain" description="Flagellar assembly protein T N-terminal" evidence="3">
    <location>
        <begin position="18"/>
        <end position="104"/>
    </location>
</feature>
<dbReference type="Gene3D" id="3.30.1660.40">
    <property type="entry name" value="FlgT, N-terminal domain"/>
    <property type="match status" value="1"/>
</dbReference>
<organism evidence="4 5">
    <name type="scientific">Zobellella taiwanensis</name>
    <dbReference type="NCBI Taxonomy" id="347535"/>
    <lineage>
        <taxon>Bacteria</taxon>
        <taxon>Pseudomonadati</taxon>
        <taxon>Pseudomonadota</taxon>
        <taxon>Gammaproteobacteria</taxon>
        <taxon>Aeromonadales</taxon>
        <taxon>Aeromonadaceae</taxon>
        <taxon>Zobellella</taxon>
    </lineage>
</organism>
<feature type="domain" description="Flagellar assembly protein T middle" evidence="2">
    <location>
        <begin position="111"/>
        <end position="258"/>
    </location>
</feature>
<dbReference type="InterPro" id="IPR032386">
    <property type="entry name" value="FlgT_M"/>
</dbReference>
<evidence type="ECO:0000313" key="4">
    <source>
        <dbReference type="EMBL" id="PSJ44636.1"/>
    </source>
</evidence>
<keyword evidence="1" id="KW-0732">Signal</keyword>
<dbReference type="Pfam" id="PF16548">
    <property type="entry name" value="FlgT_N"/>
    <property type="match status" value="1"/>
</dbReference>
<feature type="signal peptide" evidence="1">
    <location>
        <begin position="1"/>
        <end position="17"/>
    </location>
</feature>
<dbReference type="EMBL" id="PXYH01000007">
    <property type="protein sequence ID" value="PSJ44636.1"/>
    <property type="molecule type" value="Genomic_DNA"/>
</dbReference>
<dbReference type="Pfam" id="PF16539">
    <property type="entry name" value="FlgT_M"/>
    <property type="match status" value="1"/>
</dbReference>
<evidence type="ECO:0000313" key="5">
    <source>
        <dbReference type="Proteomes" id="UP000242181"/>
    </source>
</evidence>
<reference evidence="4 5" key="1">
    <citation type="submission" date="2018-03" db="EMBL/GenBank/DDBJ databases">
        <title>The draft genome of Zobellella taiwanensis JCM 13381.</title>
        <authorList>
            <person name="Liu L."/>
            <person name="Li L."/>
            <person name="Wang T."/>
            <person name="Zhang X."/>
            <person name="Liang L."/>
        </authorList>
    </citation>
    <scope>NUCLEOTIDE SEQUENCE [LARGE SCALE GENOMIC DNA]</scope>
    <source>
        <strain evidence="4 5">JCM 13381</strain>
    </source>
</reference>
<dbReference type="InterPro" id="IPR038165">
    <property type="entry name" value="FlgT_C_sf"/>
</dbReference>
<dbReference type="AlphaFoldDB" id="A0A2P7R358"/>
<comment type="caution">
    <text evidence="4">The sequence shown here is derived from an EMBL/GenBank/DDBJ whole genome shotgun (WGS) entry which is preliminary data.</text>
</comment>
<dbReference type="InterPro" id="IPR038180">
    <property type="entry name" value="FlgT_N_sf"/>
</dbReference>
<proteinExistence type="predicted"/>
<dbReference type="Gene3D" id="3.40.50.10610">
    <property type="entry name" value="ABC-type transport auxiliary lipoprotein component"/>
    <property type="match status" value="1"/>
</dbReference>
<keyword evidence="5" id="KW-1185">Reference proteome</keyword>
<name>A0A2P7R358_9GAMM</name>
<evidence type="ECO:0000256" key="1">
    <source>
        <dbReference type="SAM" id="SignalP"/>
    </source>
</evidence>
<feature type="chain" id="PRO_5015140590" description="Flagellar biosynthesis protein FlgT" evidence="1">
    <location>
        <begin position="18"/>
        <end position="375"/>
    </location>
</feature>
<evidence type="ECO:0000259" key="3">
    <source>
        <dbReference type="Pfam" id="PF16548"/>
    </source>
</evidence>
<dbReference type="Gene3D" id="2.40.10.410">
    <property type="entry name" value="FlgT, C-terminal domain"/>
    <property type="match status" value="1"/>
</dbReference>
<dbReference type="RefSeq" id="WP_106453003.1">
    <property type="nucleotide sequence ID" value="NZ_PXYH01000007.1"/>
</dbReference>
<accession>A0A2P7R358</accession>
<dbReference type="Proteomes" id="UP000242181">
    <property type="component" value="Unassembled WGS sequence"/>
</dbReference>
<sequence length="375" mass="41352">MKAFLPLLLLFPLAATAEWYEAEGSAPLGLGADTARQQALEQALSDALLQAGASLTTVQSVVDGTFAGQQLDITAQGELMDYVILDERRDQGRLWLRVRADIWPGEGQQSQCTSRYRPGITLAGLSLRHPEQGQVGQIFALGEAVAAKLAQQLGNSVNLMTHLPHPLATDPRLPRSPGLRKGSDVLASQQQSRLLLSGVIEDISISDGHWTKWTFSEIPRQFSLSITLEDTLTGDTLLHQRYQTQSAWTFKKHDRVNVHDHGFWQSAYGQAVAQLLLRVGREVVQAQSCMKAVGNILQQSEEGILMDLGRQAGIQVGDRFTLLHRRQLQPGYYSETSSQAQFVVRQSHLDYSLLVPADAGARQVRVMPGDRLSQL</sequence>
<evidence type="ECO:0008006" key="6">
    <source>
        <dbReference type="Google" id="ProtNLM"/>
    </source>
</evidence>